<dbReference type="GO" id="GO:0006952">
    <property type="term" value="P:defense response"/>
    <property type="evidence" value="ECO:0007669"/>
    <property type="project" value="InterPro"/>
</dbReference>
<dbReference type="Gene3D" id="3.10.450.10">
    <property type="match status" value="1"/>
</dbReference>
<dbReference type="SUPFAM" id="SSF54403">
    <property type="entry name" value="Cystatin/monellin"/>
    <property type="match status" value="1"/>
</dbReference>
<name>A0A1U7S928_ALLSI</name>
<feature type="signal peptide" evidence="5">
    <location>
        <begin position="1"/>
        <end position="17"/>
    </location>
</feature>
<evidence type="ECO:0000256" key="4">
    <source>
        <dbReference type="ARBA" id="ARBA00023157"/>
    </source>
</evidence>
<evidence type="ECO:0000259" key="6">
    <source>
        <dbReference type="SMART" id="SM00043"/>
    </source>
</evidence>
<keyword evidence="4" id="KW-1015">Disulfide bond</keyword>
<dbReference type="Pfam" id="PF00666">
    <property type="entry name" value="Cathelicidins"/>
    <property type="match status" value="1"/>
</dbReference>
<accession>A0A1U7S928</accession>
<dbReference type="KEGG" id="asn:102374571"/>
<dbReference type="Proteomes" id="UP000189705">
    <property type="component" value="Unplaced"/>
</dbReference>
<dbReference type="CDD" id="cd00042">
    <property type="entry name" value="CY"/>
    <property type="match status" value="1"/>
</dbReference>
<evidence type="ECO:0000313" key="8">
    <source>
        <dbReference type="RefSeq" id="XP_006026475.1"/>
    </source>
</evidence>
<dbReference type="SMART" id="SM00043">
    <property type="entry name" value="CY"/>
    <property type="match status" value="1"/>
</dbReference>
<dbReference type="InParanoid" id="A0A1U7S928"/>
<evidence type="ECO:0000256" key="1">
    <source>
        <dbReference type="ARBA" id="ARBA00004613"/>
    </source>
</evidence>
<dbReference type="InterPro" id="IPR001894">
    <property type="entry name" value="Cathelicidin-like"/>
</dbReference>
<feature type="chain" id="PRO_5010588969" evidence="5">
    <location>
        <begin position="18"/>
        <end position="155"/>
    </location>
</feature>
<dbReference type="GO" id="GO:0005615">
    <property type="term" value="C:extracellular space"/>
    <property type="evidence" value="ECO:0007669"/>
    <property type="project" value="TreeGrafter"/>
</dbReference>
<comment type="similarity">
    <text evidence="2">Belongs to the cathelicidin family.</text>
</comment>
<dbReference type="AlphaFoldDB" id="A0A1U7S928"/>
<dbReference type="RefSeq" id="XP_006026475.1">
    <property type="nucleotide sequence ID" value="XM_006026413.3"/>
</dbReference>
<evidence type="ECO:0000256" key="2">
    <source>
        <dbReference type="ARBA" id="ARBA00005320"/>
    </source>
</evidence>
<reference evidence="8" key="1">
    <citation type="submission" date="2025-08" db="UniProtKB">
        <authorList>
            <consortium name="RefSeq"/>
        </authorList>
    </citation>
    <scope>IDENTIFICATION</scope>
</reference>
<feature type="domain" description="Cystatin" evidence="6">
    <location>
        <begin position="10"/>
        <end position="120"/>
    </location>
</feature>
<dbReference type="GO" id="GO:0004869">
    <property type="term" value="F:cysteine-type endopeptidase inhibitor activity"/>
    <property type="evidence" value="ECO:0007669"/>
    <property type="project" value="InterPro"/>
</dbReference>
<keyword evidence="3" id="KW-0964">Secreted</keyword>
<dbReference type="InterPro" id="IPR046350">
    <property type="entry name" value="Cystatin_sf"/>
</dbReference>
<dbReference type="GeneID" id="102374571"/>
<dbReference type="eggNOG" id="ENOG502SR0K">
    <property type="taxonomic scope" value="Eukaryota"/>
</dbReference>
<organism evidence="7 8">
    <name type="scientific">Alligator sinensis</name>
    <name type="common">Chinese alligator</name>
    <dbReference type="NCBI Taxonomy" id="38654"/>
    <lineage>
        <taxon>Eukaryota</taxon>
        <taxon>Metazoa</taxon>
        <taxon>Chordata</taxon>
        <taxon>Craniata</taxon>
        <taxon>Vertebrata</taxon>
        <taxon>Euteleostomi</taxon>
        <taxon>Archelosauria</taxon>
        <taxon>Archosauria</taxon>
        <taxon>Crocodylia</taxon>
        <taxon>Alligatoridae</taxon>
        <taxon>Alligatorinae</taxon>
        <taxon>Alligator</taxon>
    </lineage>
</organism>
<dbReference type="PANTHER" id="PTHR10206:SF0">
    <property type="entry name" value="CATHELICIDIN B1-RELATED"/>
    <property type="match status" value="1"/>
</dbReference>
<evidence type="ECO:0000313" key="7">
    <source>
        <dbReference type="Proteomes" id="UP000189705"/>
    </source>
</evidence>
<protein>
    <submittedName>
        <fullName evidence="8">Cathelicidin-related peptide lutzicidin-like</fullName>
    </submittedName>
</protein>
<proteinExistence type="inferred from homology"/>
<comment type="subcellular location">
    <subcellularLocation>
        <location evidence="1">Secreted</location>
    </subcellularLocation>
</comment>
<keyword evidence="7" id="KW-1185">Reference proteome</keyword>
<keyword evidence="5" id="KW-0732">Signal</keyword>
<dbReference type="PANTHER" id="PTHR10206">
    <property type="entry name" value="CATHELICIDIN"/>
    <property type="match status" value="1"/>
</dbReference>
<dbReference type="OrthoDB" id="9930485at2759"/>
<evidence type="ECO:0000256" key="3">
    <source>
        <dbReference type="ARBA" id="ARBA00022525"/>
    </source>
</evidence>
<dbReference type="InterPro" id="IPR000010">
    <property type="entry name" value="Cystatin_dom"/>
</dbReference>
<gene>
    <name evidence="8" type="primary">LOC102374571</name>
</gene>
<sequence length="155" mass="17048">MVLFVAAVLACLGACIAAVPASPAPQDVARSAVEVYNQEAGTRAVFRLLKLKNVHKTKFEWGMHFSINFTIKETTCRKSMASYRIEDCRYWPSGQVRQCSAQVSVLDFVQEAPLTSVTCVPQQRANKPKPQAPREVTVRLPGSLSLAAQVVPEQD</sequence>
<evidence type="ECO:0000256" key="5">
    <source>
        <dbReference type="SAM" id="SignalP"/>
    </source>
</evidence>